<evidence type="ECO:0000313" key="6">
    <source>
        <dbReference type="Proteomes" id="UP001302602"/>
    </source>
</evidence>
<dbReference type="AlphaFoldDB" id="A0AAN6TRG5"/>
<reference evidence="5" key="1">
    <citation type="journal article" date="2023" name="Mol. Phylogenet. Evol.">
        <title>Genome-scale phylogeny and comparative genomics of the fungal order Sordariales.</title>
        <authorList>
            <person name="Hensen N."/>
            <person name="Bonometti L."/>
            <person name="Westerberg I."/>
            <person name="Brannstrom I.O."/>
            <person name="Guillou S."/>
            <person name="Cros-Aarteil S."/>
            <person name="Calhoun S."/>
            <person name="Haridas S."/>
            <person name="Kuo A."/>
            <person name="Mondo S."/>
            <person name="Pangilinan J."/>
            <person name="Riley R."/>
            <person name="LaButti K."/>
            <person name="Andreopoulos B."/>
            <person name="Lipzen A."/>
            <person name="Chen C."/>
            <person name="Yan M."/>
            <person name="Daum C."/>
            <person name="Ng V."/>
            <person name="Clum A."/>
            <person name="Steindorff A."/>
            <person name="Ohm R.A."/>
            <person name="Martin F."/>
            <person name="Silar P."/>
            <person name="Natvig D.O."/>
            <person name="Lalanne C."/>
            <person name="Gautier V."/>
            <person name="Ament-Velasquez S.L."/>
            <person name="Kruys A."/>
            <person name="Hutchinson M.I."/>
            <person name="Powell A.J."/>
            <person name="Barry K."/>
            <person name="Miller A.N."/>
            <person name="Grigoriev I.V."/>
            <person name="Debuchy R."/>
            <person name="Gladieux P."/>
            <person name="Hiltunen Thoren M."/>
            <person name="Johannesson H."/>
        </authorList>
    </citation>
    <scope>NUCLEOTIDE SEQUENCE</scope>
    <source>
        <strain evidence="5">CBS 731.68</strain>
    </source>
</reference>
<dbReference type="PANTHER" id="PTHR46116">
    <property type="entry name" value="(E3-INDEPENDENT) E2 UBIQUITIN-CONJUGATING ENZYME"/>
    <property type="match status" value="1"/>
</dbReference>
<evidence type="ECO:0000256" key="1">
    <source>
        <dbReference type="ARBA" id="ARBA00022679"/>
    </source>
</evidence>
<comment type="caution">
    <text evidence="5">The sequence shown here is derived from an EMBL/GenBank/DDBJ whole genome shotgun (WGS) entry which is preliminary data.</text>
</comment>
<dbReference type="SUPFAM" id="SSF54495">
    <property type="entry name" value="UBC-like"/>
    <property type="match status" value="1"/>
</dbReference>
<evidence type="ECO:0000259" key="4">
    <source>
        <dbReference type="PROSITE" id="PS50127"/>
    </source>
</evidence>
<proteinExistence type="predicted"/>
<name>A0AAN6TRG5_9PEZI</name>
<feature type="region of interest" description="Disordered" evidence="3">
    <location>
        <begin position="153"/>
        <end position="214"/>
    </location>
</feature>
<dbReference type="InterPro" id="IPR016135">
    <property type="entry name" value="UBQ-conjugating_enzyme/RWD"/>
</dbReference>
<keyword evidence="6" id="KW-1185">Reference proteome</keyword>
<evidence type="ECO:0000313" key="5">
    <source>
        <dbReference type="EMBL" id="KAK4118741.1"/>
    </source>
</evidence>
<dbReference type="InterPro" id="IPR000608">
    <property type="entry name" value="UBC"/>
</dbReference>
<organism evidence="5 6">
    <name type="scientific">Parathielavia appendiculata</name>
    <dbReference type="NCBI Taxonomy" id="2587402"/>
    <lineage>
        <taxon>Eukaryota</taxon>
        <taxon>Fungi</taxon>
        <taxon>Dikarya</taxon>
        <taxon>Ascomycota</taxon>
        <taxon>Pezizomycotina</taxon>
        <taxon>Sordariomycetes</taxon>
        <taxon>Sordariomycetidae</taxon>
        <taxon>Sordariales</taxon>
        <taxon>Chaetomiaceae</taxon>
        <taxon>Parathielavia</taxon>
    </lineage>
</organism>
<keyword evidence="2" id="KW-0833">Ubl conjugation pathway</keyword>
<evidence type="ECO:0000256" key="3">
    <source>
        <dbReference type="SAM" id="MobiDB-lite"/>
    </source>
</evidence>
<dbReference type="GO" id="GO:0016740">
    <property type="term" value="F:transferase activity"/>
    <property type="evidence" value="ECO:0007669"/>
    <property type="project" value="UniProtKB-KW"/>
</dbReference>
<feature type="region of interest" description="Disordered" evidence="3">
    <location>
        <begin position="739"/>
        <end position="782"/>
    </location>
</feature>
<dbReference type="Proteomes" id="UP001302602">
    <property type="component" value="Unassembled WGS sequence"/>
</dbReference>
<dbReference type="PANTHER" id="PTHR46116:SF39">
    <property type="entry name" value="BACULOVIRAL IAP REPEAT-CONTAINING PROTEIN 6"/>
    <property type="match status" value="1"/>
</dbReference>
<evidence type="ECO:0000256" key="2">
    <source>
        <dbReference type="ARBA" id="ARBA00022786"/>
    </source>
</evidence>
<dbReference type="RefSeq" id="XP_062642514.1">
    <property type="nucleotide sequence ID" value="XM_062786835.1"/>
</dbReference>
<dbReference type="GeneID" id="87823605"/>
<sequence length="914" mass="99652">MMDIDNEQLTQIQDDWEVAQQLRDEFYCDDTDLMETDSVDIAFVQSDGIADYWRHLRSVRCKNCQKPLKIDATDLVKRTKQMLKEAHVLHPCFFCPHCSGWCCVGCDLFHATALMSTQKHVASARTFKSTWCCDKGRLFLIFCLLCGVDPPASQLTSQPSPAPKKVKYARSTSQPSSSKKARREGFRKSKLPKGIGYGDGSISGQPARGSLQPTGSDNIEDLELYFQGLASLLPSPTKGTTEFDSLPQPLVSAMVWRSPVLQHASEILRQAAIEEINARYGPVTAVLDFLETAGSHPDTQPALVQPRILFPPSEQLISVALEQQNEAGAEDHETTQSLAATVENLAVSCRRFMDNSTRLSNPQDEEGARLLAVVQKICTIASWLGSCHGDLAVVGSQEICQPSTSSAGQSSHSTTRVATSVGLQDVCTASKWHRTNCVKEVPDETILKDFHYRSAALAAADSRPAPQRMRKLLAQVSSLSTDLPDGIYVRHGESRLDVLKVLIVGPVDTPYEHGLFEFDMFCPSEFPQSSPRMFFRTTGGGTVTFNPNLYSNGRVCLSLLGTWGGQSWEPDRSSILQILVSIQAMIFNDKPYHNEPGYEYHEPEQYKKQIEQYNRQVEQKTVDHAILGWLTERLASPHSAGTAISQSASRICSPAPPAQGTAQGTVDLTNLSVPGPTHLPHGAPSGAHVAKPLASQLQAQHLTTQFHGHPAGATIVQTPLGGFPFNEFHHYLTIPGQQVSSTYPPPSGTVAALPAPEYHEPLPVSQPPPPNTTDNQPGSDDSLLLEVFSPFESAVIAGHIDSGGAIIQDASLWVDMILTGPVAANIAKPHQAPQPPATSRRVPQCDDPIWGDVIRKHFELKGRLIVETVKKWENQALAAKGDAACQTTLLTSLESMAGAGLKVMAELARHGFVH</sequence>
<dbReference type="Gene3D" id="3.10.110.10">
    <property type="entry name" value="Ubiquitin Conjugating Enzyme"/>
    <property type="match status" value="1"/>
</dbReference>
<dbReference type="PROSITE" id="PS50127">
    <property type="entry name" value="UBC_2"/>
    <property type="match status" value="1"/>
</dbReference>
<protein>
    <recommendedName>
        <fullName evidence="4">UBC core domain-containing protein</fullName>
    </recommendedName>
</protein>
<feature type="domain" description="UBC core" evidence="4">
    <location>
        <begin position="467"/>
        <end position="626"/>
    </location>
</feature>
<dbReference type="Pfam" id="PF00179">
    <property type="entry name" value="UQ_con"/>
    <property type="match status" value="1"/>
</dbReference>
<accession>A0AAN6TRG5</accession>
<reference evidence="5" key="2">
    <citation type="submission" date="2023-05" db="EMBL/GenBank/DDBJ databases">
        <authorList>
            <consortium name="Lawrence Berkeley National Laboratory"/>
            <person name="Steindorff A."/>
            <person name="Hensen N."/>
            <person name="Bonometti L."/>
            <person name="Westerberg I."/>
            <person name="Brannstrom I.O."/>
            <person name="Guillou S."/>
            <person name="Cros-Aarteil S."/>
            <person name="Calhoun S."/>
            <person name="Haridas S."/>
            <person name="Kuo A."/>
            <person name="Mondo S."/>
            <person name="Pangilinan J."/>
            <person name="Riley R."/>
            <person name="Labutti K."/>
            <person name="Andreopoulos B."/>
            <person name="Lipzen A."/>
            <person name="Chen C."/>
            <person name="Yanf M."/>
            <person name="Daum C."/>
            <person name="Ng V."/>
            <person name="Clum A."/>
            <person name="Ohm R."/>
            <person name="Martin F."/>
            <person name="Silar P."/>
            <person name="Natvig D."/>
            <person name="Lalanne C."/>
            <person name="Gautier V."/>
            <person name="Ament-Velasquez S.L."/>
            <person name="Kruys A."/>
            <person name="Hutchinson M.I."/>
            <person name="Powell A.J."/>
            <person name="Barry K."/>
            <person name="Miller A.N."/>
            <person name="Grigoriev I.V."/>
            <person name="Debuchy R."/>
            <person name="Gladieux P."/>
            <person name="Thoren M.H."/>
            <person name="Johannesson H."/>
        </authorList>
    </citation>
    <scope>NUCLEOTIDE SEQUENCE</scope>
    <source>
        <strain evidence="5">CBS 731.68</strain>
    </source>
</reference>
<gene>
    <name evidence="5" type="ORF">N657DRAFT_326782</name>
</gene>
<keyword evidence="1" id="KW-0808">Transferase</keyword>
<dbReference type="SMART" id="SM00212">
    <property type="entry name" value="UBCc"/>
    <property type="match status" value="1"/>
</dbReference>
<dbReference type="EMBL" id="MU853260">
    <property type="protein sequence ID" value="KAK4118741.1"/>
    <property type="molecule type" value="Genomic_DNA"/>
</dbReference>